<sequence>MTLKYMQGFETVRDDSDLRTQGWSPTPAAPTRKTTVAIPSVTGVNGFSLRPIGAFQSMSYSTAAWGAAADQTFGYLNTGITVNQAWQAGGITLGFGARFNTGTTLYYGAAKATNPVYDGSTYWATMSGGSTGIATSADLTTWTPIPQQLSNVAALGYVGSNTVTASINSVSSQAVVQYSTNKGSSWTSVTMPATGTSSASPLAVIATGNATYPHLLCIGATNNSVTTIYAVVGNLATGASSFKIASQVNTAIGSGAFTSTIPRIIGSYVTVFSYQNGMMNTANAADLSTGWSSYSIGTSSGLINDLAFLPGANLYVMASTTGIYTIPNPGAVGTAGLLTGTLTPTLRSSAGGSISALMLVGSYMVAFGANGYIATSTDGITWTAITPLQNNGAWQAALYDGSKYVVFSDNVNGIIATSPDLKTNFQATYATENAEVAWSIATGGTGTALLPVSGPPDATTGRFTWNSGQTPVIAQVSSPSSGSRNFAIATGGAAYNLLYQTAMSATGYHYYEIRHVAVAGTPNTFTTSLSIDGILLYTGTTAYSYAATSDITSIFLIAFQRNGAFTAIDDIYVTLDDGLNYVGPLGPVNIIVRRPTSDTQAQWTKVGSASSNALTVSQPAMSSQSANYVTSNTPGDKDIYSSTDTIPAGYSVKAVQVEGYFTKASTSTPSVSIGVISGSSESDGASFAVAGATPSYTAKIVEKDPNGNVAWTNSAVLASKPVINHIN</sequence>
<proteinExistence type="predicted"/>
<reference evidence="1" key="1">
    <citation type="journal article" date="2021" name="Proc. Natl. Acad. Sci. U.S.A.">
        <title>A Catalog of Tens of Thousands of Viruses from Human Metagenomes Reveals Hidden Associations with Chronic Diseases.</title>
        <authorList>
            <person name="Tisza M.J."/>
            <person name="Buck C.B."/>
        </authorList>
    </citation>
    <scope>NUCLEOTIDE SEQUENCE</scope>
    <source>
        <strain evidence="1">Ctu2j3</strain>
    </source>
</reference>
<protein>
    <submittedName>
        <fullName evidence="1">Uncharacterized protein</fullName>
    </submittedName>
</protein>
<name>A0A8S5UIA7_9CAUD</name>
<organism evidence="1">
    <name type="scientific">Myoviridae sp. ctu2j3</name>
    <dbReference type="NCBI Taxonomy" id="2825197"/>
    <lineage>
        <taxon>Viruses</taxon>
        <taxon>Duplodnaviria</taxon>
        <taxon>Heunggongvirae</taxon>
        <taxon>Uroviricota</taxon>
        <taxon>Caudoviricetes</taxon>
    </lineage>
</organism>
<accession>A0A8S5UIA7</accession>
<evidence type="ECO:0000313" key="1">
    <source>
        <dbReference type="EMBL" id="DAF94163.1"/>
    </source>
</evidence>
<dbReference type="EMBL" id="BK016090">
    <property type="protein sequence ID" value="DAF94163.1"/>
    <property type="molecule type" value="Genomic_DNA"/>
</dbReference>
<dbReference type="EMBL" id="BK016090">
    <property type="protein sequence ID" value="DAF94248.1"/>
    <property type="molecule type" value="Genomic_DNA"/>
</dbReference>